<dbReference type="OrthoDB" id="5953973at2759"/>
<protein>
    <submittedName>
        <fullName evidence="1">Uncharacterized protein</fullName>
    </submittedName>
</protein>
<dbReference type="InParanoid" id="A0A7M7PEX7"/>
<dbReference type="GeneID" id="115928104"/>
<sequence length="299" mass="33681">MMANSTMFETCPIDIHHQTTDSEILEELPSLFNTPGVEFESFSGFSVARNINQNLDSFDTRFSRLSPSKPNSGTSYPSASRCLWRKYGVETHDDQVGGGEKLGPHEMAVYGTNVDERILPGFKYHVRIPTRNRKDRFQFGGRALHLLRIGQGYGKRLTFEDEHANINTNFFWSDTLPNGYAFTISAVQPGDEFVLCHHQNRRPFGHATVVATSQHQVEISSSITKDKDIVKKVIVAMHISVRYTCEPHGMMSLRADELVDVMGVAVVRKSAKESRAITRCIKEVEIPGHGECLLYNEDD</sequence>
<keyword evidence="2" id="KW-1185">Reference proteome</keyword>
<reference evidence="1" key="2">
    <citation type="submission" date="2021-01" db="UniProtKB">
        <authorList>
            <consortium name="EnsemblMetazoa"/>
        </authorList>
    </citation>
    <scope>IDENTIFICATION</scope>
</reference>
<dbReference type="EnsemblMetazoa" id="XM_030994859">
    <property type="protein sequence ID" value="XP_030850719"/>
    <property type="gene ID" value="LOC115928104"/>
</dbReference>
<reference evidence="2" key="1">
    <citation type="submission" date="2015-02" db="EMBL/GenBank/DDBJ databases">
        <title>Genome sequencing for Strongylocentrotus purpuratus.</title>
        <authorList>
            <person name="Murali S."/>
            <person name="Liu Y."/>
            <person name="Vee V."/>
            <person name="English A."/>
            <person name="Wang M."/>
            <person name="Skinner E."/>
            <person name="Han Y."/>
            <person name="Muzny D.M."/>
            <person name="Worley K.C."/>
            <person name="Gibbs R.A."/>
        </authorList>
    </citation>
    <scope>NUCLEOTIDE SEQUENCE</scope>
</reference>
<dbReference type="KEGG" id="spu:115928104"/>
<proteinExistence type="predicted"/>
<organism evidence="1 2">
    <name type="scientific">Strongylocentrotus purpuratus</name>
    <name type="common">Purple sea urchin</name>
    <dbReference type="NCBI Taxonomy" id="7668"/>
    <lineage>
        <taxon>Eukaryota</taxon>
        <taxon>Metazoa</taxon>
        <taxon>Echinodermata</taxon>
        <taxon>Eleutherozoa</taxon>
        <taxon>Echinozoa</taxon>
        <taxon>Echinoidea</taxon>
        <taxon>Euechinoidea</taxon>
        <taxon>Echinacea</taxon>
        <taxon>Camarodonta</taxon>
        <taxon>Echinidea</taxon>
        <taxon>Strongylocentrotidae</taxon>
        <taxon>Strongylocentrotus</taxon>
    </lineage>
</organism>
<evidence type="ECO:0000313" key="1">
    <source>
        <dbReference type="EnsemblMetazoa" id="XP_030850719"/>
    </source>
</evidence>
<accession>A0A7M7PEX7</accession>
<evidence type="ECO:0000313" key="2">
    <source>
        <dbReference type="Proteomes" id="UP000007110"/>
    </source>
</evidence>
<dbReference type="AlphaFoldDB" id="A0A7M7PEX7"/>
<dbReference type="RefSeq" id="XP_030850719.1">
    <property type="nucleotide sequence ID" value="XM_030994859.1"/>
</dbReference>
<name>A0A7M7PEX7_STRPU</name>
<dbReference type="Proteomes" id="UP000007110">
    <property type="component" value="Unassembled WGS sequence"/>
</dbReference>